<name>A0A5P8HZJ4_9VIRU</name>
<sequence>MENSSISEINRNKLLAIKKILLKHKEEMQIEHIRSYSEKHNITNITLLRRFANPVRDPDPLSSTMISMSYKYPIVMKKDWLQTFPTNWAHGEDSLIEGLAETRRPGWIGCKKELVAKYLDIAEIPTQDQVDIIDILYHNDRKKVKQYYEMDWKGSEVHLGKQIGEKVMVKLNNPIIPNIKQSDILPLLCKLLSPGITCNERIQRIYNENKNKLMSSIPKHVGISEQANALRNLLDPKERMIPVLSTHFNSEFYQHTTSLFSSNWQVVVNPFSLDKEEGVLPTINHYDLEALCERFLWILNNTYVTIPVEALLRNLNVQGTSMYELINDYQLRNTSVLYLRGILGFTFANEIFIEGRHSKIHLRPQGVYTQGLEEYQQIHFKANMTEGSCLLRSSTLSISMKWAPQNIILEILYLFAFLIKQKIDQRMPENIVEEMWEYGKSNKLSRYILSGELSHRAKSAFLLKQKLELGTINYYRITTLNSPFEIMIDDNSLSLPAKEIEEVTVDDEIPPLFKRVNGIAMYNVSHFLSKNTEGKGQCATSDIKVLLTEETVPFLQMIEFKARYEGAYLSVFTDPELEAKIESLSFPCFGYYFRDQFEESQRKSLGFLCASSLKVIKAKKTLSSTARELLAFYFLWADHTVTGSVSLEYTFKNGIMIDLNFKNSTQHQKNLLWIDEDDSFMILNRKLGKSLHSPRNEAKLLLIQGQIDGFKLSLVDTAITEKKVGFEEAKRLLGNKKDGESLFAQHMGLVFKITRDRAFSFSVGKSGARITQSLKRLIYLDSSRLETLGPEKKKVKR</sequence>
<accession>A0A5P8HZJ4</accession>
<protein>
    <submittedName>
        <fullName evidence="1">PB2</fullName>
    </submittedName>
</protein>
<evidence type="ECO:0000313" key="1">
    <source>
        <dbReference type="EMBL" id="QFQ60709.1"/>
    </source>
</evidence>
<proteinExistence type="predicted"/>
<organism evidence="1">
    <name type="scientific">Mason Creek virus</name>
    <dbReference type="NCBI Taxonomy" id="2651593"/>
    <lineage>
        <taxon>Viruses</taxon>
        <taxon>Riboviria</taxon>
        <taxon>Orthornavirae</taxon>
        <taxon>Negarnaviricota</taxon>
        <taxon>Polyploviricotina</taxon>
        <taxon>Bunyaviricetes</taxon>
        <taxon>Elliovirales</taxon>
        <taxon>Peribunyaviridae</taxon>
    </lineage>
</organism>
<reference evidence="1" key="1">
    <citation type="submission" date="2018-10" db="EMBL/GenBank/DDBJ databases">
        <title>Characterization of three novel viruses in the families Nyamiviridae, Orthomyxoviridae and Peribunyaviridae isolate from birds during West Nile virus surveillance in Harris county, Texas.</title>
        <authorList>
            <person name="Tesh R.B."/>
            <person name="Guzman H."/>
            <person name="Nunes M.R.T."/>
            <person name="Contreras-Gutierrez M.A."/>
            <person name="Renya M."/>
            <person name="Popov V.L."/>
            <person name="Travassos A.P.A."/>
            <person name="Souza W.Marciel."/>
            <person name="da Silva S.Patroca."/>
            <person name="Widen S."/>
            <person name="Wood T."/>
            <person name="Vela J."/>
            <person name="Salvato V."/>
            <person name="Bueno R."/>
            <person name="Vasilakis N."/>
        </authorList>
    </citation>
    <scope>NUCLEOTIDE SEQUENCE</scope>
    <source>
        <strain evidence="1">Mcrv-1</strain>
    </source>
</reference>
<dbReference type="EMBL" id="MK037472">
    <property type="protein sequence ID" value="QFQ60709.1"/>
    <property type="molecule type" value="Viral_cRNA"/>
</dbReference>